<evidence type="ECO:0000256" key="1">
    <source>
        <dbReference type="SAM" id="MobiDB-lite"/>
    </source>
</evidence>
<gene>
    <name evidence="6 7" type="primary">LOC100214706</name>
</gene>
<dbReference type="InterPro" id="IPR047187">
    <property type="entry name" value="SF1_C_Upf1"/>
</dbReference>
<proteinExistence type="predicted"/>
<feature type="domain" description="DNA2/NAM7 helicase helicase" evidence="2">
    <location>
        <begin position="1091"/>
        <end position="1184"/>
    </location>
</feature>
<reference evidence="5 6" key="1">
    <citation type="submission" date="2025-05" db="UniProtKB">
        <authorList>
            <consortium name="RefSeq"/>
        </authorList>
    </citation>
    <scope>NUCLEOTIDE SEQUENCE [LARGE SCALE GENOMIC DNA]</scope>
</reference>
<feature type="compositionally biased region" description="Polar residues" evidence="1">
    <location>
        <begin position="1"/>
        <end position="11"/>
    </location>
</feature>
<dbReference type="PANTHER" id="PTHR10887:SF341">
    <property type="entry name" value="NFX1-TYPE ZINC FINGER-CONTAINING PROTEIN 1"/>
    <property type="match status" value="1"/>
</dbReference>
<dbReference type="Pfam" id="PF25396">
    <property type="entry name" value="ZNFX1"/>
    <property type="match status" value="1"/>
</dbReference>
<dbReference type="InterPro" id="IPR027417">
    <property type="entry name" value="P-loop_NTPase"/>
</dbReference>
<feature type="compositionally biased region" description="Polar residues" evidence="1">
    <location>
        <begin position="213"/>
        <end position="268"/>
    </location>
</feature>
<dbReference type="RefSeq" id="XP_065646566.1">
    <property type="nucleotide sequence ID" value="XM_065790494.1"/>
</dbReference>
<feature type="region of interest" description="Disordered" evidence="1">
    <location>
        <begin position="207"/>
        <end position="291"/>
    </location>
</feature>
<feature type="compositionally biased region" description="Basic and acidic residues" evidence="1">
    <location>
        <begin position="275"/>
        <end position="291"/>
    </location>
</feature>
<evidence type="ECO:0000259" key="3">
    <source>
        <dbReference type="Pfam" id="PF13087"/>
    </source>
</evidence>
<dbReference type="Proteomes" id="UP001652625">
    <property type="component" value="Chromosome 02"/>
</dbReference>
<evidence type="ECO:0000259" key="4">
    <source>
        <dbReference type="Pfam" id="PF25396"/>
    </source>
</evidence>
<feature type="compositionally biased region" description="Polar residues" evidence="1">
    <location>
        <begin position="70"/>
        <end position="79"/>
    </location>
</feature>
<feature type="region of interest" description="Disordered" evidence="1">
    <location>
        <begin position="100"/>
        <end position="121"/>
    </location>
</feature>
<dbReference type="GeneID" id="100214706"/>
<evidence type="ECO:0000259" key="2">
    <source>
        <dbReference type="Pfam" id="PF13086"/>
    </source>
</evidence>
<dbReference type="Pfam" id="PF13087">
    <property type="entry name" value="AAA_12"/>
    <property type="match status" value="1"/>
</dbReference>
<feature type="domain" description="DNA2/NAM7 helicase helicase" evidence="2">
    <location>
        <begin position="750"/>
        <end position="906"/>
    </location>
</feature>
<protein>
    <submittedName>
        <fullName evidence="6 7">NFX1-type zinc finger-containing protein 1 isoform X2</fullName>
    </submittedName>
</protein>
<feature type="region of interest" description="Disordered" evidence="1">
    <location>
        <begin position="306"/>
        <end position="329"/>
    </location>
</feature>
<evidence type="ECO:0000313" key="7">
    <source>
        <dbReference type="RefSeq" id="XP_065646566.1"/>
    </source>
</evidence>
<dbReference type="InterPro" id="IPR045055">
    <property type="entry name" value="DNA2/NAM7-like"/>
</dbReference>
<dbReference type="RefSeq" id="XP_065646565.1">
    <property type="nucleotide sequence ID" value="XM_065790493.1"/>
</dbReference>
<dbReference type="SUPFAM" id="SSF52540">
    <property type="entry name" value="P-loop containing nucleoside triphosphate hydrolases"/>
    <property type="match status" value="1"/>
</dbReference>
<dbReference type="PANTHER" id="PTHR10887">
    <property type="entry name" value="DNA2/NAM7 HELICASE FAMILY"/>
    <property type="match status" value="1"/>
</dbReference>
<name>A0ABM4BCA4_HYDVU</name>
<feature type="compositionally biased region" description="Basic and acidic residues" evidence="1">
    <location>
        <begin position="24"/>
        <end position="36"/>
    </location>
</feature>
<feature type="region of interest" description="Disordered" evidence="1">
    <location>
        <begin position="1"/>
        <end position="80"/>
    </location>
</feature>
<keyword evidence="5" id="KW-1185">Reference proteome</keyword>
<dbReference type="InterPro" id="IPR041677">
    <property type="entry name" value="DNA2/NAM7_AAA_11"/>
</dbReference>
<feature type="compositionally biased region" description="Basic residues" evidence="1">
    <location>
        <begin position="310"/>
        <end position="321"/>
    </location>
</feature>
<feature type="domain" description="DNA2/NAM7 helicase-like C-terminal" evidence="3">
    <location>
        <begin position="1197"/>
        <end position="1377"/>
    </location>
</feature>
<dbReference type="InterPro" id="IPR057373">
    <property type="entry name" value="ZNFX1"/>
</dbReference>
<dbReference type="InterPro" id="IPR041679">
    <property type="entry name" value="DNA2/NAM7-like_C"/>
</dbReference>
<sequence length="2194" mass="252860">MDNKKVANSTEASRRRTKKRKEQKMRQKEREEKMRLLNESPEASRARTKRRKERGEKIQLLNESQKTKEQNQQGKLNNSFEKRKFLDKIVVKQGVSEASGKRVTINPSKKQGSQKTKEQNQQGHLNNYFEKQEVLNKTVVKQGAIDSSGKQVTIKPSEKGVIKPSEKGVINTSAKNSVNNTSVKQCLKKSSETKSLNKNSVKLGTANVPIKQGANNTSVKQDVKNSSLKKTVNSTSLKQRVSATTVKQNGVDTSKNSISKLSMKTNVMSNSSSQNDKDSSQNKNDVKVKLDGYKDKTVQDIQLTEVMQKSSRRSRSRKKSKQNPELDHSKMRSKLSNYYKLSLKNFNEFVDDILLVKEELKKYIDAENIPHDNMYLLFLLFEKSITNQSLFEMTVEYLKIILDKKYFHHYLLIWSSKMDVSKCKMVASAYLNIVTLCLYHKIKFLTHTCLNGLQKFVDFLDDKNLSKRVKDLSQYFYNQHIMYQKSGASSLHLKFVDYTDLVTCDDFRRLPTFPTMDDFDTKTKPSLRPIKEKGCYKNGEEYLDIHYRLIREDLLFTLREGVNELRENITDKKINLTVYQDLQVLYPICTHRGVTFKVCFGSPKMHYLAWEQSRNLIFGSLLCFSNDNFKTMIFGTVSDRNSYELQRGFFDVCFQNSSDMYNYCRKNSSLQMVECPTFFEAYRHVMDCFKEINPYAMPMKKYLIDNKTSGQLPAYLKVAPDTAYDMSSTLEDQQCQNILISQTTLPSSIKLNSSQLEALHHSLTNEFSVIQGPPGTGKTYCGLRIVHCLLSNQHVWNKKKDNPMLIVCFTNHALDQFLKGLLKFGHKKIIRVGGRACEDLEPYLLKNHISKFRFKALKSDMYKDLHSRRKMSANNLKDFAQQLEPYLYSVKKFQEAIKKGKLVKFSEVKHCILQRHAKAFEEQDQHCNSLKISIFDIYLDLCKIPLPILRNVSRLDKDYFCETIPCETENVISEPIYETTDLIEVIGEGKALTERWVVDEDEFKPLLFNHIYTADCEKDIENENSMFVDEEGFKLVTMSKTKKALQVRTKLEKCVAMNKTEVDAIENPWLVPVDDRWRLYKYWLELFMMDYDDKIAKQMQQYEESCRFAAQVREEEQDVVLRQADVIAMTTTCASRMRFVLQSIKPKIVVIEEAAEVLEAHIVASLLKETEHCILIGDHKQLRPNPNVHMLAKDYNLDLSLFERMVNNGMKCPSLNVQHRMRPLISSNLKYIYPNLIDHASVRAYPHVLGVEKNMFFINHSEPESFRKLGSKANLHEAKFIKSFCFYLLQQGYQPNQITILTGYSEQLLELQKRMPKDRFGGVKVTTVDNFQGEENDIILLSLVRSNERGSIGFLNIENRVCVALSRAKHGLYVIGNFQLLSENNLLWQKIINDVKNSGCYGDFLLLCCQNHPETKIAVRNEIDFENAPEGGCQLMCGFILQCGHVCDTFCHPYDKFHEEYDCRERCLKQMCKNKKHLCLHKCHFGNECNPCDNLVEKKFELCGHISQVPCSVSTSEAVCQETCYKLISCGHQCSNKCGEKCLDKVNCTVLVSKVLKCGHVQSVFCNQDPDVAQCNKTCEVELACGHTCSGTCFQCFEGTYHMKCTMSCKKFHTCPHECKVRCGQTCLPCEQPCLFQCSHRICPNKCFETCKKCLEPCKNRCLHKKCTKLCYEECNIDPCNKRCSLLQKCRHQCYGLCGETCPSYCLRCFSSSNLSSFPLIVLNDCGHVFSVSEIDALFEKKHVSSVAYIMCPSCNEPILNTKRYRKQIKNIRDAFSHIYCYNLKKELSFAVMILNKSYDVCRDLSNFMMKTPMLTSQEKQDYTFIINNKNLVEFQTNLDLRYLARSSTKSETLLIAERLIQSKSVLEAQRLYNQLQILVCVNYIQNDLKQKNSNEEVQCILNDLHDILYNTMDNALTYQESLDLSQGVQKLQFLLQLMLCKQSIELMLEKKNQNASLAEVYVSLKESISKLHSVGLSDTLKQRKKIFQMLNGYVSIPLTHITKPTLILIKEENWNMCNEGHIFTEFKEINCPKCYFPSFEITKNMLNNFEALDSSKATSHAPMSESLFKHNNIPLNNMLTKADKHFKSQSYIGSDSFSFLKKSYSSEKSDFDELDSNDLDRSSPICEDNLDYRDTILSGNSNEVGISLVSHLNISKDNSDINSNSICQQQHASNVSTLIMGIKNFFLSRRKKR</sequence>
<evidence type="ECO:0000313" key="5">
    <source>
        <dbReference type="Proteomes" id="UP001652625"/>
    </source>
</evidence>
<dbReference type="Gene3D" id="3.40.50.300">
    <property type="entry name" value="P-loop containing nucleotide triphosphate hydrolases"/>
    <property type="match status" value="3"/>
</dbReference>
<dbReference type="Pfam" id="PF13086">
    <property type="entry name" value="AAA_11"/>
    <property type="match status" value="2"/>
</dbReference>
<organism evidence="5 6">
    <name type="scientific">Hydra vulgaris</name>
    <name type="common">Hydra</name>
    <name type="synonym">Hydra attenuata</name>
    <dbReference type="NCBI Taxonomy" id="6087"/>
    <lineage>
        <taxon>Eukaryota</taxon>
        <taxon>Metazoa</taxon>
        <taxon>Cnidaria</taxon>
        <taxon>Hydrozoa</taxon>
        <taxon>Hydroidolina</taxon>
        <taxon>Anthoathecata</taxon>
        <taxon>Aplanulata</taxon>
        <taxon>Hydridae</taxon>
        <taxon>Hydra</taxon>
    </lineage>
</organism>
<feature type="compositionally biased region" description="Polar residues" evidence="1">
    <location>
        <begin position="105"/>
        <end position="121"/>
    </location>
</feature>
<feature type="domain" description="ZNFX1" evidence="4">
    <location>
        <begin position="574"/>
        <end position="675"/>
    </location>
</feature>
<accession>A0ABM4BCA4</accession>
<dbReference type="CDD" id="cd18808">
    <property type="entry name" value="SF1_C_Upf1"/>
    <property type="match status" value="1"/>
</dbReference>
<evidence type="ECO:0000313" key="6">
    <source>
        <dbReference type="RefSeq" id="XP_065646565.1"/>
    </source>
</evidence>